<evidence type="ECO:0000313" key="2">
    <source>
        <dbReference type="EMBL" id="OAQ98663.1"/>
    </source>
</evidence>
<gene>
    <name evidence="2" type="ORF">LLEC1_05026</name>
</gene>
<feature type="compositionally biased region" description="Basic residues" evidence="1">
    <location>
        <begin position="24"/>
        <end position="36"/>
    </location>
</feature>
<evidence type="ECO:0000256" key="1">
    <source>
        <dbReference type="SAM" id="MobiDB-lite"/>
    </source>
</evidence>
<keyword evidence="3" id="KW-1185">Reference proteome</keyword>
<protein>
    <submittedName>
        <fullName evidence="2">Uncharacterized protein</fullName>
    </submittedName>
</protein>
<name>A0A179IB34_CORDF</name>
<sequence length="217" mass="22231">MNRKDFSPPSSVHLGNPHVKKISFRKKNRAPPKHPLSHFSQTPHRRAGYKLQKIATDKLVVESLAETGGGALDNDAGTLEGGNLGVGAALAARDNGTGVTHAAAGRGGDAGDEGDDGLAAVDRVVLLEELGGVLLGGAANLANHDDAVRVLVLEEDVEAAGLRRLVDGLVSERAGARHDADAAALVDEAGHDANLALAGGDYAGAVGADETRLVLRL</sequence>
<dbReference type="EMBL" id="LUKN01002715">
    <property type="protein sequence ID" value="OAQ98663.1"/>
    <property type="molecule type" value="Genomic_DNA"/>
</dbReference>
<organism evidence="2 3">
    <name type="scientific">Cordyceps confragosa</name>
    <name type="common">Lecanicillium lecanii</name>
    <dbReference type="NCBI Taxonomy" id="2714763"/>
    <lineage>
        <taxon>Eukaryota</taxon>
        <taxon>Fungi</taxon>
        <taxon>Dikarya</taxon>
        <taxon>Ascomycota</taxon>
        <taxon>Pezizomycotina</taxon>
        <taxon>Sordariomycetes</taxon>
        <taxon>Hypocreomycetidae</taxon>
        <taxon>Hypocreales</taxon>
        <taxon>Cordycipitaceae</taxon>
        <taxon>Akanthomyces</taxon>
    </lineage>
</organism>
<dbReference type="AlphaFoldDB" id="A0A179IB34"/>
<evidence type="ECO:0000313" key="3">
    <source>
        <dbReference type="Proteomes" id="UP000243081"/>
    </source>
</evidence>
<accession>A0A179IB34</accession>
<dbReference type="Proteomes" id="UP000243081">
    <property type="component" value="Unassembled WGS sequence"/>
</dbReference>
<feature type="region of interest" description="Disordered" evidence="1">
    <location>
        <begin position="24"/>
        <end position="46"/>
    </location>
</feature>
<comment type="caution">
    <text evidence="2">The sequence shown here is derived from an EMBL/GenBank/DDBJ whole genome shotgun (WGS) entry which is preliminary data.</text>
</comment>
<proteinExistence type="predicted"/>
<reference evidence="2 3" key="1">
    <citation type="submission" date="2016-03" db="EMBL/GenBank/DDBJ databases">
        <title>Fine-scale spatial genetic structure of a fungal parasite of coffee scale insects.</title>
        <authorList>
            <person name="Jackson D."/>
            <person name="Zemenick K.A."/>
            <person name="Malloure B."/>
            <person name="Quandt C.A."/>
            <person name="James T.Y."/>
        </authorList>
    </citation>
    <scope>NUCLEOTIDE SEQUENCE [LARGE SCALE GENOMIC DNA]</scope>
    <source>
        <strain evidence="2 3">UM487</strain>
    </source>
</reference>